<keyword evidence="4" id="KW-1185">Reference proteome</keyword>
<protein>
    <recommendedName>
        <fullName evidence="2">Dinitrogenase iron-molybdenum cofactor biosynthesis domain-containing protein</fullName>
    </recommendedName>
</protein>
<reference evidence="3" key="1">
    <citation type="journal article" date="2013" name="Genome Announc.">
        <title>Draft Genome Sequence of Agarivorans albus Strain MKT 106T, an Agarolytic Marine Bacterium.</title>
        <authorList>
            <person name="Yasuike M."/>
            <person name="Nakamura Y."/>
            <person name="Kai W."/>
            <person name="Fujiwara A."/>
            <person name="Fukui Y."/>
            <person name="Satomi M."/>
            <person name="Sano M."/>
        </authorList>
    </citation>
    <scope>NUCLEOTIDE SEQUENCE [LARGE SCALE GENOMIC DNA]</scope>
</reference>
<evidence type="ECO:0000256" key="1">
    <source>
        <dbReference type="ARBA" id="ARBA00023231"/>
    </source>
</evidence>
<dbReference type="Gene3D" id="3.30.420.130">
    <property type="entry name" value="Dinitrogenase iron-molybdenum cofactor biosynthesis domain"/>
    <property type="match status" value="1"/>
</dbReference>
<evidence type="ECO:0000259" key="2">
    <source>
        <dbReference type="Pfam" id="PF02579"/>
    </source>
</evidence>
<dbReference type="SUPFAM" id="SSF53146">
    <property type="entry name" value="Nitrogenase accessory factor-like"/>
    <property type="match status" value="1"/>
</dbReference>
<accession>R9PNV3</accession>
<dbReference type="Pfam" id="PF02579">
    <property type="entry name" value="Nitro_FeMo-Co"/>
    <property type="match status" value="1"/>
</dbReference>
<gene>
    <name evidence="3" type="ORF">AALB_3060</name>
</gene>
<dbReference type="Proteomes" id="UP000014461">
    <property type="component" value="Unassembled WGS sequence"/>
</dbReference>
<evidence type="ECO:0000313" key="4">
    <source>
        <dbReference type="Proteomes" id="UP000014461"/>
    </source>
</evidence>
<dbReference type="STRING" id="1331007.AALB_3060"/>
<organism evidence="3 4">
    <name type="scientific">Agarivorans albus MKT 106</name>
    <dbReference type="NCBI Taxonomy" id="1331007"/>
    <lineage>
        <taxon>Bacteria</taxon>
        <taxon>Pseudomonadati</taxon>
        <taxon>Pseudomonadota</taxon>
        <taxon>Gammaproteobacteria</taxon>
        <taxon>Alteromonadales</taxon>
        <taxon>Alteromonadaceae</taxon>
        <taxon>Agarivorans</taxon>
    </lineage>
</organism>
<comment type="caution">
    <text evidence="3">The sequence shown here is derived from an EMBL/GenBank/DDBJ whole genome shotgun (WGS) entry which is preliminary data.</text>
</comment>
<dbReference type="EMBL" id="BARX01000022">
    <property type="protein sequence ID" value="GAD02980.1"/>
    <property type="molecule type" value="Genomic_DNA"/>
</dbReference>
<proteinExistence type="predicted"/>
<keyword evidence="1" id="KW-0535">Nitrogen fixation</keyword>
<feature type="domain" description="Dinitrogenase iron-molybdenum cofactor biosynthesis" evidence="2">
    <location>
        <begin position="9"/>
        <end position="89"/>
    </location>
</feature>
<dbReference type="InterPro" id="IPR036105">
    <property type="entry name" value="DiNase_FeMo-co_biosyn_sf"/>
</dbReference>
<dbReference type="OrthoDB" id="6215304at2"/>
<evidence type="ECO:0000313" key="3">
    <source>
        <dbReference type="EMBL" id="GAD02980.1"/>
    </source>
</evidence>
<name>R9PNV3_AGAAL</name>
<sequence length="146" mass="16321">MIYAVPNNQGQVANHFMKAPSFSVFSDTELLDEITHQANHELSCNSKIAIFEQLCQLNVDAVIVKNIGEKALNRLLAMGIKVFKTNASVALNTVSQSPMIELKSLELARPSLQHSKKHSHKACCKNSIKQKRNNNCCSEKQKFQHS</sequence>
<dbReference type="AlphaFoldDB" id="R9PNV3"/>
<dbReference type="InterPro" id="IPR003731">
    <property type="entry name" value="Di-Nase_FeMo-co_biosynth"/>
</dbReference>
<dbReference type="RefSeq" id="WP_016402747.1">
    <property type="nucleotide sequence ID" value="NZ_BARX01000022.1"/>
</dbReference>